<proteinExistence type="predicted"/>
<dbReference type="EMBL" id="JAJGAK010000001">
    <property type="protein sequence ID" value="MCC8361624.1"/>
    <property type="molecule type" value="Genomic_DNA"/>
</dbReference>
<organism evidence="1 2">
    <name type="scientific">Noviluteimonas lactosilytica</name>
    <dbReference type="NCBI Taxonomy" id="2888523"/>
    <lineage>
        <taxon>Bacteria</taxon>
        <taxon>Pseudomonadati</taxon>
        <taxon>Pseudomonadota</taxon>
        <taxon>Gammaproteobacteria</taxon>
        <taxon>Lysobacterales</taxon>
        <taxon>Lysobacteraceae</taxon>
        <taxon>Noviluteimonas</taxon>
    </lineage>
</organism>
<keyword evidence="2" id="KW-1185">Reference proteome</keyword>
<name>A0ABS8JDF1_9GAMM</name>
<evidence type="ECO:0000313" key="2">
    <source>
        <dbReference type="Proteomes" id="UP001165293"/>
    </source>
</evidence>
<gene>
    <name evidence="1" type="ORF">LK996_00810</name>
</gene>
<protein>
    <submittedName>
        <fullName evidence="1">Uncharacterized protein</fullName>
    </submittedName>
</protein>
<accession>A0ABS8JDF1</accession>
<dbReference type="Proteomes" id="UP001165293">
    <property type="component" value="Unassembled WGS sequence"/>
</dbReference>
<dbReference type="RefSeq" id="WP_230525278.1">
    <property type="nucleotide sequence ID" value="NZ_JAJGAK010000001.1"/>
</dbReference>
<evidence type="ECO:0000313" key="1">
    <source>
        <dbReference type="EMBL" id="MCC8361624.1"/>
    </source>
</evidence>
<comment type="caution">
    <text evidence="1">The sequence shown here is derived from an EMBL/GenBank/DDBJ whole genome shotgun (WGS) entry which is preliminary data.</text>
</comment>
<reference evidence="1" key="1">
    <citation type="submission" date="2021-10" db="EMBL/GenBank/DDBJ databases">
        <authorList>
            <person name="Lyu M."/>
            <person name="Wang X."/>
            <person name="Meng X."/>
            <person name="Xu K."/>
        </authorList>
    </citation>
    <scope>NUCLEOTIDE SEQUENCE</scope>
    <source>
        <strain evidence="1">A6</strain>
    </source>
</reference>
<sequence>MPELRVAATTEDAVVVTMYNLVTTPERYDGKVVHVIGVGRFESGFGAEDAWALYPTHDDSNHMTCSMVYVENLVPELQPETPKLAALMDKYVWVTGTFRAAPPLAPGVISMRPCPNAGELHAVTQVSHWEYGD</sequence>